<dbReference type="InterPro" id="IPR031248">
    <property type="entry name" value="RNF213"/>
</dbReference>
<dbReference type="Ensembl" id="ENSMMNT00015033008.1">
    <property type="protein sequence ID" value="ENSMMNP00015030050.1"/>
    <property type="gene ID" value="ENSMMNG00015021344.1"/>
</dbReference>
<feature type="compositionally biased region" description="Low complexity" evidence="1">
    <location>
        <begin position="137"/>
        <end position="147"/>
    </location>
</feature>
<sequence length="980" mass="110941">MECPSCRHISKEEAPKFCSQCGHKLLPAAPVPDSENSLEATSAPEGEMECGQELREDSSPFFSLGSGDVQENPDEPCSDASWQVQREVASEGFVDAAGGASTSDELEAASYSACKRRKEDATPFEVPDTCSSDSEQASVAAAEPAGAGKRVGKEVKNQTEKMKQPPTSVPASRDNHQEAATKDQMGVSGGKAGENEKAKPKDPKKPEGNNRNNAATVKNEREQRSQRESAHRAKECPLSSLEGITVYFHAIISEHFQFNPRQHKVFVRGGEEFGKPGWNHDVCEMYYTKDLHENGSLVEGSTIISKQHLDKPIPYKYVLWRGKGPVEYEFIYKCQQKEGEHVNRCLHVKSSLLGSGDWHQYDDIICRRPPGKFQKLVDYLTDGIRKNLVKGKQIAAAVMLDRIFSILETWNAINLKNFFTQFQQFYSIIRVPMIYEGEEQLWSTLQYEEKEVRKHLWECLTKKMAPFLEMSGDPLPEDCPVRSKLRMGLIVLFSVEKFHFLLPESDLGSLCYLLCSNASSPDALRKDLIHILETSQSWRASMVNLCQMCMDRKVDHWVCALPVLHHCMDLSSPAQDSGVQPEDTWAALEGISFSEFREKRADQKQLLQLMGKNRHLLNVDEYLFRSWFSLLPLSNLVHYMEDLTDYLSYSPARILDCLLGTWYRLEGLEEISNRNSQVCCLESALESLLSKSRSKPNQSECSIKSTFEMLLHLLDMFREKILEEPLIQSYLTVCLKLHETTCRITKEYTFYEMPALSAEIVCRIIILKLLVDSAGGQGNETGKKNSVKTVFQGTLAATRSWLQRIFQKGVFRTEYTFSVTFTYCEEIKVWRRLVEINFPAEHGWKESLLGDMEGRLKQEKPLSQISAFCNTNWDAAGAEDSVSKRFEMCAIEAVSSICQSQTSILEKISYKDLRKCGTLVSAVITKSWPRSRGEFVDDLGEVLNHLLTWPEINHLFKLYGTFTEGAGNMCSVQWCLLTQG</sequence>
<reference evidence="2" key="1">
    <citation type="submission" date="2025-08" db="UniProtKB">
        <authorList>
            <consortium name="Ensembl"/>
        </authorList>
    </citation>
    <scope>IDENTIFICATION</scope>
</reference>
<feature type="region of interest" description="Disordered" evidence="1">
    <location>
        <begin position="93"/>
        <end position="235"/>
    </location>
</feature>
<gene>
    <name evidence="2" type="primary">RNF213</name>
</gene>
<dbReference type="PANTHER" id="PTHR22605:SF16">
    <property type="entry name" value="E3 UBIQUITIN-PROTEIN LIGASE RNF213"/>
    <property type="match status" value="1"/>
</dbReference>
<reference evidence="2" key="2">
    <citation type="submission" date="2025-09" db="UniProtKB">
        <authorList>
            <consortium name="Ensembl"/>
        </authorList>
    </citation>
    <scope>IDENTIFICATION</scope>
</reference>
<evidence type="ECO:0000313" key="2">
    <source>
        <dbReference type="Ensembl" id="ENSMMNP00015030050.1"/>
    </source>
</evidence>
<dbReference type="GO" id="GO:0006511">
    <property type="term" value="P:ubiquitin-dependent protein catabolic process"/>
    <property type="evidence" value="ECO:0007669"/>
    <property type="project" value="TreeGrafter"/>
</dbReference>
<dbReference type="GO" id="GO:0005829">
    <property type="term" value="C:cytosol"/>
    <property type="evidence" value="ECO:0007669"/>
    <property type="project" value="TreeGrafter"/>
</dbReference>
<dbReference type="GO" id="GO:0016887">
    <property type="term" value="F:ATP hydrolysis activity"/>
    <property type="evidence" value="ECO:0007669"/>
    <property type="project" value="InterPro"/>
</dbReference>
<organism evidence="2 3">
    <name type="scientific">Monodon monoceros</name>
    <name type="common">Narwhal</name>
    <name type="synonym">Ceratodon monodon</name>
    <dbReference type="NCBI Taxonomy" id="40151"/>
    <lineage>
        <taxon>Eukaryota</taxon>
        <taxon>Metazoa</taxon>
        <taxon>Chordata</taxon>
        <taxon>Craniata</taxon>
        <taxon>Vertebrata</taxon>
        <taxon>Euteleostomi</taxon>
        <taxon>Mammalia</taxon>
        <taxon>Eutheria</taxon>
        <taxon>Laurasiatheria</taxon>
        <taxon>Artiodactyla</taxon>
        <taxon>Whippomorpha</taxon>
        <taxon>Cetacea</taxon>
        <taxon>Odontoceti</taxon>
        <taxon>Monodontidae</taxon>
        <taxon>Monodon</taxon>
    </lineage>
</organism>
<feature type="compositionally biased region" description="Basic and acidic residues" evidence="1">
    <location>
        <begin position="193"/>
        <end position="208"/>
    </location>
</feature>
<feature type="compositionally biased region" description="Basic and acidic residues" evidence="1">
    <location>
        <begin position="151"/>
        <end position="163"/>
    </location>
</feature>
<dbReference type="AlphaFoldDB" id="A0A8C6CF02"/>
<name>A0A8C6CF02_MONMO</name>
<dbReference type="GeneTree" id="ENSGT00630000089884"/>
<evidence type="ECO:0000313" key="3">
    <source>
        <dbReference type="Proteomes" id="UP000694561"/>
    </source>
</evidence>
<dbReference type="Proteomes" id="UP000694561">
    <property type="component" value="Unplaced"/>
</dbReference>
<proteinExistence type="predicted"/>
<evidence type="ECO:0000256" key="1">
    <source>
        <dbReference type="SAM" id="MobiDB-lite"/>
    </source>
</evidence>
<feature type="region of interest" description="Disordered" evidence="1">
    <location>
        <begin position="27"/>
        <end position="80"/>
    </location>
</feature>
<dbReference type="GO" id="GO:2000051">
    <property type="term" value="P:negative regulation of non-canonical Wnt signaling pathway"/>
    <property type="evidence" value="ECO:0007669"/>
    <property type="project" value="TreeGrafter"/>
</dbReference>
<feature type="compositionally biased region" description="Basic and acidic residues" evidence="1">
    <location>
        <begin position="218"/>
        <end position="235"/>
    </location>
</feature>
<dbReference type="PANTHER" id="PTHR22605">
    <property type="entry name" value="RZ-TYPE DOMAIN-CONTAINING PROTEIN"/>
    <property type="match status" value="1"/>
</dbReference>
<dbReference type="GO" id="GO:0005730">
    <property type="term" value="C:nucleolus"/>
    <property type="evidence" value="ECO:0007669"/>
    <property type="project" value="TreeGrafter"/>
</dbReference>
<dbReference type="GO" id="GO:0002040">
    <property type="term" value="P:sprouting angiogenesis"/>
    <property type="evidence" value="ECO:0007669"/>
    <property type="project" value="TreeGrafter"/>
</dbReference>
<accession>A0A8C6CF02</accession>
<protein>
    <submittedName>
        <fullName evidence="2">Ring finger protein 213</fullName>
    </submittedName>
</protein>
<dbReference type="GO" id="GO:0016020">
    <property type="term" value="C:membrane"/>
    <property type="evidence" value="ECO:0007669"/>
    <property type="project" value="TreeGrafter"/>
</dbReference>
<keyword evidence="3" id="KW-1185">Reference proteome</keyword>
<dbReference type="GO" id="GO:0004842">
    <property type="term" value="F:ubiquitin-protein transferase activity"/>
    <property type="evidence" value="ECO:0007669"/>
    <property type="project" value="InterPro"/>
</dbReference>